<sequence length="140" mass="16451">MRRTRSVKVLYFSLIPRAKPFTKSIPYYEGEVSFRSLLNGHPSIPIHTTIVTIKADNKFYIYRLDYRFDSIFLTNTALLKLDHTMPFLGDMVVTCMGDRNKVVNMATRRQRDYAVKAVRDFLSHYQERGRIPTSIFRIHS</sequence>
<accession>A8NZJ6</accession>
<proteinExistence type="predicted"/>
<protein>
    <submittedName>
        <fullName evidence="1">Uncharacterized protein</fullName>
    </submittedName>
</protein>
<dbReference type="Proteomes" id="UP000001861">
    <property type="component" value="Unassembled WGS sequence"/>
</dbReference>
<dbReference type="KEGG" id="cci:CC1G_08712"/>
<dbReference type="GeneID" id="6014261"/>
<evidence type="ECO:0000313" key="2">
    <source>
        <dbReference type="Proteomes" id="UP000001861"/>
    </source>
</evidence>
<name>A8NZJ6_COPC7</name>
<dbReference type="RefSeq" id="XP_001837699.1">
    <property type="nucleotide sequence ID" value="XM_001837647.1"/>
</dbReference>
<organism evidence="1 2">
    <name type="scientific">Coprinopsis cinerea (strain Okayama-7 / 130 / ATCC MYA-4618 / FGSC 9003)</name>
    <name type="common">Inky cap fungus</name>
    <name type="synonym">Hormographiella aspergillata</name>
    <dbReference type="NCBI Taxonomy" id="240176"/>
    <lineage>
        <taxon>Eukaryota</taxon>
        <taxon>Fungi</taxon>
        <taxon>Dikarya</taxon>
        <taxon>Basidiomycota</taxon>
        <taxon>Agaricomycotina</taxon>
        <taxon>Agaricomycetes</taxon>
        <taxon>Agaricomycetidae</taxon>
        <taxon>Agaricales</taxon>
        <taxon>Agaricineae</taxon>
        <taxon>Psathyrellaceae</taxon>
        <taxon>Coprinopsis</taxon>
    </lineage>
</organism>
<dbReference type="EMBL" id="AACS02000006">
    <property type="protein sequence ID" value="EAU84171.1"/>
    <property type="molecule type" value="Genomic_DNA"/>
</dbReference>
<reference evidence="1 2" key="1">
    <citation type="journal article" date="2010" name="Proc. Natl. Acad. Sci. U.S.A.">
        <title>Insights into evolution of multicellular fungi from the assembled chromosomes of the mushroom Coprinopsis cinerea (Coprinus cinereus).</title>
        <authorList>
            <person name="Stajich J.E."/>
            <person name="Wilke S.K."/>
            <person name="Ahren D."/>
            <person name="Au C.H."/>
            <person name="Birren B.W."/>
            <person name="Borodovsky M."/>
            <person name="Burns C."/>
            <person name="Canback B."/>
            <person name="Casselton L.A."/>
            <person name="Cheng C.K."/>
            <person name="Deng J."/>
            <person name="Dietrich F.S."/>
            <person name="Fargo D.C."/>
            <person name="Farman M.L."/>
            <person name="Gathman A.C."/>
            <person name="Goldberg J."/>
            <person name="Guigo R."/>
            <person name="Hoegger P.J."/>
            <person name="Hooker J.B."/>
            <person name="Huggins A."/>
            <person name="James T.Y."/>
            <person name="Kamada T."/>
            <person name="Kilaru S."/>
            <person name="Kodira C."/>
            <person name="Kues U."/>
            <person name="Kupfer D."/>
            <person name="Kwan H.S."/>
            <person name="Lomsadze A."/>
            <person name="Li W."/>
            <person name="Lilly W.W."/>
            <person name="Ma L.J."/>
            <person name="Mackey A.J."/>
            <person name="Manning G."/>
            <person name="Martin F."/>
            <person name="Muraguchi H."/>
            <person name="Natvig D.O."/>
            <person name="Palmerini H."/>
            <person name="Ramesh M.A."/>
            <person name="Rehmeyer C.J."/>
            <person name="Roe B.A."/>
            <person name="Shenoy N."/>
            <person name="Stanke M."/>
            <person name="Ter-Hovhannisyan V."/>
            <person name="Tunlid A."/>
            <person name="Velagapudi R."/>
            <person name="Vision T.J."/>
            <person name="Zeng Q."/>
            <person name="Zolan M.E."/>
            <person name="Pukkila P.J."/>
        </authorList>
    </citation>
    <scope>NUCLEOTIDE SEQUENCE [LARGE SCALE GENOMIC DNA]</scope>
    <source>
        <strain evidence="2">Okayama-7 / 130 / ATCC MYA-4618 / FGSC 9003</strain>
    </source>
</reference>
<dbReference type="AlphaFoldDB" id="A8NZJ6"/>
<comment type="caution">
    <text evidence="1">The sequence shown here is derived from an EMBL/GenBank/DDBJ whole genome shotgun (WGS) entry which is preliminary data.</text>
</comment>
<keyword evidence="2" id="KW-1185">Reference proteome</keyword>
<dbReference type="InParanoid" id="A8NZJ6"/>
<evidence type="ECO:0000313" key="1">
    <source>
        <dbReference type="EMBL" id="EAU84171.1"/>
    </source>
</evidence>
<gene>
    <name evidence="1" type="ORF">CC1G_08712</name>
</gene>
<dbReference type="VEuPathDB" id="FungiDB:CC1G_08712"/>